<evidence type="ECO:0000256" key="5">
    <source>
        <dbReference type="ARBA" id="ARBA00022692"/>
    </source>
</evidence>
<evidence type="ECO:0000256" key="7">
    <source>
        <dbReference type="ARBA" id="ARBA00023136"/>
    </source>
</evidence>
<evidence type="ECO:0000259" key="10">
    <source>
        <dbReference type="PROSITE" id="PS50928"/>
    </source>
</evidence>
<accession>A0A256G176</accession>
<proteinExistence type="inferred from homology"/>
<dbReference type="STRING" id="419475.A8A54_16500"/>
<feature type="transmembrane region" description="Helical" evidence="9">
    <location>
        <begin position="131"/>
        <end position="158"/>
    </location>
</feature>
<dbReference type="InterPro" id="IPR035906">
    <property type="entry name" value="MetI-like_sf"/>
</dbReference>
<feature type="transmembrane region" description="Helical" evidence="9">
    <location>
        <begin position="43"/>
        <end position="67"/>
    </location>
</feature>
<feature type="transmembrane region" description="Helical" evidence="9">
    <location>
        <begin position="170"/>
        <end position="198"/>
    </location>
</feature>
<feature type="transmembrane region" description="Helical" evidence="9">
    <location>
        <begin position="264"/>
        <end position="290"/>
    </location>
</feature>
<dbReference type="Gene3D" id="1.10.3720.10">
    <property type="entry name" value="MetI-like"/>
    <property type="match status" value="1"/>
</dbReference>
<sequence length="344" mass="36767">MNITSREQEFWLQAEEGAHSGQTQRIVLRKLPRRRRDIRPSFILQRLGATVISVLGSVSLVFFLIFATGSPATLLAGGQATKEEIAALNASYGFDRPVIEQYGQFLFNTLRGEFPKSLRFDIPAVDVLAPAIPLTLVLVLAALLIGSALGLIAGYLSATSSNRFLREGPLALLTVVQSTPVFVTGILAVLFFSLTLGWLPTGGSGSLRHLVLPALTLSLLIAPPVARLFRTSLKQQQGADHVRTALSKQISLGRVRFRHIAINALVPVIALLGTQTGTLLGGAVLTETVFGWPGVGTVLVSAVAMKDYPVILAAIVLIALTVSFCNLLADLFIAVVDPRSAVTK</sequence>
<keyword evidence="3 9" id="KW-0813">Transport</keyword>
<dbReference type="PANTHER" id="PTHR43163">
    <property type="entry name" value="DIPEPTIDE TRANSPORT SYSTEM PERMEASE PROTEIN DPPB-RELATED"/>
    <property type="match status" value="1"/>
</dbReference>
<comment type="function">
    <text evidence="8">Probably part of an ABC transporter complex that could be involved in peptide import. Probably responsible for the translocation of the substrate across the membrane.</text>
</comment>
<gene>
    <name evidence="11" type="ORF">CEV34_5348</name>
</gene>
<feature type="domain" description="ABC transmembrane type-1" evidence="10">
    <location>
        <begin position="132"/>
        <end position="329"/>
    </location>
</feature>
<evidence type="ECO:0000256" key="2">
    <source>
        <dbReference type="ARBA" id="ARBA00009306"/>
    </source>
</evidence>
<evidence type="ECO:0000256" key="4">
    <source>
        <dbReference type="ARBA" id="ARBA00022475"/>
    </source>
</evidence>
<dbReference type="AlphaFoldDB" id="A0A256G176"/>
<dbReference type="InterPro" id="IPR000515">
    <property type="entry name" value="MetI-like"/>
</dbReference>
<evidence type="ECO:0000256" key="8">
    <source>
        <dbReference type="ARBA" id="ARBA00025454"/>
    </source>
</evidence>
<evidence type="ECO:0000256" key="1">
    <source>
        <dbReference type="ARBA" id="ARBA00004429"/>
    </source>
</evidence>
<dbReference type="RefSeq" id="WP_094544749.1">
    <property type="nucleotide sequence ID" value="NZ_JBHEEM010000007.1"/>
</dbReference>
<comment type="subcellular location">
    <subcellularLocation>
        <location evidence="1">Cell inner membrane</location>
        <topology evidence="1">Multi-pass membrane protein</topology>
    </subcellularLocation>
    <subcellularLocation>
        <location evidence="9">Cell membrane</location>
        <topology evidence="9">Multi-pass membrane protein</topology>
    </subcellularLocation>
</comment>
<evidence type="ECO:0000256" key="3">
    <source>
        <dbReference type="ARBA" id="ARBA00022448"/>
    </source>
</evidence>
<comment type="caution">
    <text evidence="11">The sequence shown here is derived from an EMBL/GenBank/DDBJ whole genome shotgun (WGS) entry which is preliminary data.</text>
</comment>
<dbReference type="Pfam" id="PF19300">
    <property type="entry name" value="BPD_transp_1_N"/>
    <property type="match status" value="1"/>
</dbReference>
<evidence type="ECO:0000256" key="6">
    <source>
        <dbReference type="ARBA" id="ARBA00022989"/>
    </source>
</evidence>
<keyword evidence="5 9" id="KW-0812">Transmembrane</keyword>
<dbReference type="PANTHER" id="PTHR43163:SF6">
    <property type="entry name" value="DIPEPTIDE TRANSPORT SYSTEM PERMEASE PROTEIN DPPB-RELATED"/>
    <property type="match status" value="1"/>
</dbReference>
<evidence type="ECO:0000313" key="12">
    <source>
        <dbReference type="Proteomes" id="UP000216188"/>
    </source>
</evidence>
<feature type="transmembrane region" description="Helical" evidence="9">
    <location>
        <begin position="210"/>
        <end position="229"/>
    </location>
</feature>
<dbReference type="SUPFAM" id="SSF161098">
    <property type="entry name" value="MetI-like"/>
    <property type="match status" value="1"/>
</dbReference>
<dbReference type="Pfam" id="PF00528">
    <property type="entry name" value="BPD_transp_1"/>
    <property type="match status" value="1"/>
</dbReference>
<reference evidence="11 12" key="1">
    <citation type="submission" date="2017-07" db="EMBL/GenBank/DDBJ databases">
        <title>Phylogenetic study on the rhizospheric bacterium Ochrobactrum sp. A44.</title>
        <authorList>
            <person name="Krzyzanowska D.M."/>
            <person name="Ossowicki A."/>
            <person name="Rajewska M."/>
            <person name="Maciag T."/>
            <person name="Kaczynski Z."/>
            <person name="Czerwicka M."/>
            <person name="Jafra S."/>
        </authorList>
    </citation>
    <scope>NUCLEOTIDE SEQUENCE [LARGE SCALE GENOMIC DNA]</scope>
    <source>
        <strain evidence="11 12">CCUG 30717</strain>
    </source>
</reference>
<name>A0A256G176_9HYPH</name>
<keyword evidence="12" id="KW-1185">Reference proteome</keyword>
<dbReference type="CDD" id="cd06261">
    <property type="entry name" value="TM_PBP2"/>
    <property type="match status" value="1"/>
</dbReference>
<keyword evidence="6 9" id="KW-1133">Transmembrane helix</keyword>
<dbReference type="EMBL" id="NNRM01000052">
    <property type="protein sequence ID" value="OYR20819.1"/>
    <property type="molecule type" value="Genomic_DNA"/>
</dbReference>
<dbReference type="PROSITE" id="PS50928">
    <property type="entry name" value="ABC_TM1"/>
    <property type="match status" value="1"/>
</dbReference>
<dbReference type="GO" id="GO:0005886">
    <property type="term" value="C:plasma membrane"/>
    <property type="evidence" value="ECO:0007669"/>
    <property type="project" value="UniProtKB-SubCell"/>
</dbReference>
<dbReference type="GO" id="GO:0055085">
    <property type="term" value="P:transmembrane transport"/>
    <property type="evidence" value="ECO:0007669"/>
    <property type="project" value="InterPro"/>
</dbReference>
<dbReference type="InterPro" id="IPR045621">
    <property type="entry name" value="BPD_transp_1_N"/>
</dbReference>
<keyword evidence="4" id="KW-1003">Cell membrane</keyword>
<evidence type="ECO:0000313" key="11">
    <source>
        <dbReference type="EMBL" id="OYR20819.1"/>
    </source>
</evidence>
<feature type="transmembrane region" description="Helical" evidence="9">
    <location>
        <begin position="310"/>
        <end position="336"/>
    </location>
</feature>
<comment type="similarity">
    <text evidence="2 9">Belongs to the binding-protein-dependent transport system permease family.</text>
</comment>
<protein>
    <submittedName>
        <fullName evidence="11">Binding-protein-dependent transport system inner membrane component family protein</fullName>
    </submittedName>
</protein>
<evidence type="ECO:0000256" key="9">
    <source>
        <dbReference type="RuleBase" id="RU363032"/>
    </source>
</evidence>
<keyword evidence="7 9" id="KW-0472">Membrane</keyword>
<organism evidence="11 12">
    <name type="scientific">Brucella pseudogrignonensis</name>
    <dbReference type="NCBI Taxonomy" id="419475"/>
    <lineage>
        <taxon>Bacteria</taxon>
        <taxon>Pseudomonadati</taxon>
        <taxon>Pseudomonadota</taxon>
        <taxon>Alphaproteobacteria</taxon>
        <taxon>Hyphomicrobiales</taxon>
        <taxon>Brucellaceae</taxon>
        <taxon>Brucella/Ochrobactrum group</taxon>
        <taxon>Brucella</taxon>
    </lineage>
</organism>
<dbReference type="Proteomes" id="UP000216188">
    <property type="component" value="Unassembled WGS sequence"/>
</dbReference>